<keyword evidence="2" id="KW-1003">Cell membrane</keyword>
<dbReference type="Proteomes" id="UP001449657">
    <property type="component" value="Chromosome"/>
</dbReference>
<dbReference type="Pfam" id="PF00884">
    <property type="entry name" value="Sulfatase"/>
    <property type="match status" value="1"/>
</dbReference>
<evidence type="ECO:0000256" key="4">
    <source>
        <dbReference type="ARBA" id="ARBA00022989"/>
    </source>
</evidence>
<feature type="transmembrane region" description="Helical" evidence="6">
    <location>
        <begin position="67"/>
        <end position="87"/>
    </location>
</feature>
<keyword evidence="4 6" id="KW-1133">Transmembrane helix</keyword>
<feature type="domain" description="Sulfatase N-terminal" evidence="7">
    <location>
        <begin position="251"/>
        <end position="541"/>
    </location>
</feature>
<accession>A0ABZ2ZBN2</accession>
<evidence type="ECO:0000313" key="8">
    <source>
        <dbReference type="EMBL" id="WZN49152.1"/>
    </source>
</evidence>
<sequence length="649" mass="72266">MSLLLFLLILVLRAIDLFMIGTFPVPLGTIIGRALWADVLTFLSVIRWIVLPFLLLYMLVSPRAGNAFYISLIVLYVLVSFSLNLYFHQTSVPLGADLFGYNMHDIKQTVGAAAGSVPTATLVGLGVAVVVSAVAIVLFVRGRIRGDRRGFWFVLACILLFWIPISRSLTRSGLRSEYAGNIVLNKTGFFLAKSADYFFPSDAAYGAAGEDLKGDPLFTYKYLQPDAFPFLHAQPAGNNLQPYFRADSVKPNVVIILVEGLGRAFSGDNAYLGSFTPFLDSLGRGSLYFENLLSGGGRTFAVLPTMLGSLPFGKNGFAEMAPELPNSLTLMNLARHNGYGARFLYAGDASFDKMDLFVRNQGVDSIIDKSSFGDGYRLLPANSGGFTWGYGDDELFRKYFDATPDSGAPRLDIMLTVSTHSPFKIPDQARYNAMAEQRIKSFKLSAEETAAHMQYLNVYASVMYMDASVRGFFRQLQSRKDYANTIVLITGDHRLPEIPMRSKIDRYHTLLIVHSPLLAQHTRFSSVSSHFDVAPSFTRLLAGQYGWDIPQEATWVGTGLDTARAFRNVHHYPLMQTKNDVADYVAGPYFMNSGSLYRILPNMDLEPEDDEDTAGKLEAGFATYRKRNDRMVQTRQLLPDSLYSRYVRK</sequence>
<evidence type="ECO:0000256" key="1">
    <source>
        <dbReference type="ARBA" id="ARBA00004651"/>
    </source>
</evidence>
<dbReference type="CDD" id="cd16015">
    <property type="entry name" value="LTA_synthase"/>
    <property type="match status" value="1"/>
</dbReference>
<dbReference type="EMBL" id="CP150096">
    <property type="protein sequence ID" value="WZN49152.1"/>
    <property type="molecule type" value="Genomic_DNA"/>
</dbReference>
<keyword evidence="3 6" id="KW-0812">Transmembrane</keyword>
<dbReference type="Gene3D" id="3.40.720.10">
    <property type="entry name" value="Alkaline Phosphatase, subunit A"/>
    <property type="match status" value="1"/>
</dbReference>
<keyword evidence="5 6" id="KW-0472">Membrane</keyword>
<name>A0ABZ2ZBN2_9BACT</name>
<protein>
    <submittedName>
        <fullName evidence="8">LTA synthase family protein</fullName>
    </submittedName>
</protein>
<evidence type="ECO:0000256" key="3">
    <source>
        <dbReference type="ARBA" id="ARBA00022692"/>
    </source>
</evidence>
<dbReference type="PANTHER" id="PTHR47371">
    <property type="entry name" value="LIPOTEICHOIC ACID SYNTHASE"/>
    <property type="match status" value="1"/>
</dbReference>
<evidence type="ECO:0000259" key="7">
    <source>
        <dbReference type="Pfam" id="PF00884"/>
    </source>
</evidence>
<evidence type="ECO:0000256" key="5">
    <source>
        <dbReference type="ARBA" id="ARBA00023136"/>
    </source>
</evidence>
<reference evidence="8 9" key="1">
    <citation type="submission" date="2024-03" db="EMBL/GenBank/DDBJ databases">
        <title>Chitinophaga caseinilytica sp. nov., a casein hydrolysing bacterium isolated from forest soil.</title>
        <authorList>
            <person name="Lee D.S."/>
            <person name="Han D.M."/>
            <person name="Baek J.H."/>
            <person name="Choi D.G."/>
            <person name="Jeon J.H."/>
            <person name="Jeon C.O."/>
        </authorList>
    </citation>
    <scope>NUCLEOTIDE SEQUENCE [LARGE SCALE GENOMIC DNA]</scope>
    <source>
        <strain evidence="8 9">KACC 19118</strain>
    </source>
</reference>
<dbReference type="PANTHER" id="PTHR47371:SF3">
    <property type="entry name" value="PHOSPHOGLYCEROL TRANSFERASE I"/>
    <property type="match status" value="1"/>
</dbReference>
<keyword evidence="9" id="KW-1185">Reference proteome</keyword>
<evidence type="ECO:0000256" key="6">
    <source>
        <dbReference type="SAM" id="Phobius"/>
    </source>
</evidence>
<evidence type="ECO:0000313" key="9">
    <source>
        <dbReference type="Proteomes" id="UP001449657"/>
    </source>
</evidence>
<feature type="transmembrane region" description="Helical" evidence="6">
    <location>
        <begin position="120"/>
        <end position="139"/>
    </location>
</feature>
<dbReference type="SUPFAM" id="SSF53649">
    <property type="entry name" value="Alkaline phosphatase-like"/>
    <property type="match status" value="1"/>
</dbReference>
<evidence type="ECO:0000256" key="2">
    <source>
        <dbReference type="ARBA" id="ARBA00022475"/>
    </source>
</evidence>
<dbReference type="RefSeq" id="WP_341843727.1">
    <property type="nucleotide sequence ID" value="NZ_CP149792.1"/>
</dbReference>
<dbReference type="InterPro" id="IPR050448">
    <property type="entry name" value="OpgB/LTA_synthase_biosynth"/>
</dbReference>
<feature type="transmembrane region" description="Helical" evidence="6">
    <location>
        <begin position="30"/>
        <end position="60"/>
    </location>
</feature>
<feature type="transmembrane region" description="Helical" evidence="6">
    <location>
        <begin position="151"/>
        <end position="169"/>
    </location>
</feature>
<proteinExistence type="predicted"/>
<comment type="subcellular location">
    <subcellularLocation>
        <location evidence="1">Cell membrane</location>
        <topology evidence="1">Multi-pass membrane protein</topology>
    </subcellularLocation>
</comment>
<gene>
    <name evidence="8" type="ORF">WJU22_13335</name>
</gene>
<dbReference type="InterPro" id="IPR017850">
    <property type="entry name" value="Alkaline_phosphatase_core_sf"/>
</dbReference>
<dbReference type="InterPro" id="IPR000917">
    <property type="entry name" value="Sulfatase_N"/>
</dbReference>
<organism evidence="8 9">
    <name type="scientific">Chitinophaga caseinilytica</name>
    <dbReference type="NCBI Taxonomy" id="2267521"/>
    <lineage>
        <taxon>Bacteria</taxon>
        <taxon>Pseudomonadati</taxon>
        <taxon>Bacteroidota</taxon>
        <taxon>Chitinophagia</taxon>
        <taxon>Chitinophagales</taxon>
        <taxon>Chitinophagaceae</taxon>
        <taxon>Chitinophaga</taxon>
    </lineage>
</organism>